<dbReference type="OrthoDB" id="7312911at2"/>
<dbReference type="GO" id="GO:0009288">
    <property type="term" value="C:bacterial-type flagellum"/>
    <property type="evidence" value="ECO:0007669"/>
    <property type="project" value="InterPro"/>
</dbReference>
<evidence type="ECO:0000313" key="2">
    <source>
        <dbReference type="Proteomes" id="UP000315364"/>
    </source>
</evidence>
<dbReference type="PANTHER" id="PTHR42792:SF1">
    <property type="entry name" value="FLAGELLAR HOOK-ASSOCIATED PROTEIN 3"/>
    <property type="match status" value="1"/>
</dbReference>
<dbReference type="KEGG" id="dea:FPZ08_08590"/>
<accession>A0A5B8LT34</accession>
<keyword evidence="2" id="KW-1185">Reference proteome</keyword>
<evidence type="ECO:0000313" key="1">
    <source>
        <dbReference type="EMBL" id="QDZ10804.1"/>
    </source>
</evidence>
<dbReference type="EMBL" id="CP042304">
    <property type="protein sequence ID" value="QDZ10804.1"/>
    <property type="molecule type" value="Genomic_DNA"/>
</dbReference>
<dbReference type="Proteomes" id="UP000315364">
    <property type="component" value="Chromosome"/>
</dbReference>
<protein>
    <recommendedName>
        <fullName evidence="3">Flagellin N-terminal domain-containing protein</fullName>
    </recommendedName>
</protein>
<dbReference type="InterPro" id="IPR001492">
    <property type="entry name" value="Flagellin"/>
</dbReference>
<organism evidence="1 2">
    <name type="scientific">Devosia ginsengisoli</name>
    <dbReference type="NCBI Taxonomy" id="400770"/>
    <lineage>
        <taxon>Bacteria</taxon>
        <taxon>Pseudomonadati</taxon>
        <taxon>Pseudomonadota</taxon>
        <taxon>Alphaproteobacteria</taxon>
        <taxon>Hyphomicrobiales</taxon>
        <taxon>Devosiaceae</taxon>
        <taxon>Devosia</taxon>
    </lineage>
</organism>
<dbReference type="AlphaFoldDB" id="A0A5B8LT34"/>
<name>A0A5B8LT34_9HYPH</name>
<dbReference type="Gene3D" id="1.20.1330.10">
    <property type="entry name" value="f41 fragment of flagellin, N-terminal domain"/>
    <property type="match status" value="1"/>
</dbReference>
<reference evidence="1 2" key="1">
    <citation type="submission" date="2019-07" db="EMBL/GenBank/DDBJ databases">
        <title>Full genome sequence of Devosia sp. Gsoil 520.</title>
        <authorList>
            <person name="Im W.-T."/>
        </authorList>
    </citation>
    <scope>NUCLEOTIDE SEQUENCE [LARGE SCALE GENOMIC DNA]</scope>
    <source>
        <strain evidence="1 2">Gsoil 520</strain>
    </source>
</reference>
<dbReference type="GO" id="GO:0005198">
    <property type="term" value="F:structural molecule activity"/>
    <property type="evidence" value="ECO:0007669"/>
    <property type="project" value="InterPro"/>
</dbReference>
<dbReference type="RefSeq" id="WP_146289590.1">
    <property type="nucleotide sequence ID" value="NZ_CP042304.1"/>
</dbReference>
<dbReference type="PANTHER" id="PTHR42792">
    <property type="entry name" value="FLAGELLIN"/>
    <property type="match status" value="1"/>
</dbReference>
<dbReference type="SUPFAM" id="SSF64518">
    <property type="entry name" value="Phase 1 flagellin"/>
    <property type="match status" value="1"/>
</dbReference>
<evidence type="ECO:0008006" key="3">
    <source>
        <dbReference type="Google" id="ProtNLM"/>
    </source>
</evidence>
<proteinExistence type="predicted"/>
<gene>
    <name evidence="1" type="ORF">FPZ08_08590</name>
</gene>
<sequence length="651" mass="68008">MIVNKSMFPLQTGFGVISKMQDRFATLQMQLGTGEKASKLSEMGRDLPMSLSVRARLSKIEGFSANIDTVNLRLSFLDKTMTRLDAMEAETRNSAVQGQYGTNNINMATLPGLSKARFDELVTLLNADVAGRYLFGGSNTDSAPLPDTNSLLEGIGGKDGFKTVVGERKAADAGADGLGRLVLDQPTTNSVSLTEDGIHPFGFKLLRMTSTAPLASVNVGTVAPSPVAVPQPGNTNTITFEAPPAAQMLPGQTITLGLQLPDGRDTQITLTAIAPEDGPPGKGQFVVDPGTAGPPAVPADPAVTATNFKAALQTSLEAVAGSDLEAASTFAASEMFFNGPGEPALRVDGDPATATGLKVATDADTVLWYRGQSPAVAAEGLGRLGIATSGGGVTLTEKSPVSAAHGFQIADVSADTANINTTYTGADPSSVNVAFSATLTPGEKVSVTLQDPDGTTRTVQLTAVTGKAVAGQFSIGGSADENAENFAKGLELALTQTAMLAEGNPRQSVTAQVDDSTRVAYGLEANESGFLRMIRTLGAMSVETYQDSDPNALAKFDAMALRQQSEMSEAHNSERGSIEILTMELAVAQIANNNSAERHTNYKAQLDNLLSDIETVSKEDVAMEILALQTRLQASYQTTSMVSKLSLVNFI</sequence>